<dbReference type="FunFam" id="1.25.40.10:FF:000343">
    <property type="entry name" value="Pentatricopeptide repeat-containing protein At3g58590"/>
    <property type="match status" value="1"/>
</dbReference>
<dbReference type="PROSITE" id="PS51375">
    <property type="entry name" value="PPR"/>
    <property type="match status" value="5"/>
</dbReference>
<dbReference type="PANTHER" id="PTHR47926:SF344">
    <property type="entry name" value="OS07G0636900 PROTEIN"/>
    <property type="match status" value="1"/>
</dbReference>
<dbReference type="GO" id="GO:0009451">
    <property type="term" value="P:RNA modification"/>
    <property type="evidence" value="ECO:0007669"/>
    <property type="project" value="InterPro"/>
</dbReference>
<dbReference type="InterPro" id="IPR032867">
    <property type="entry name" value="DYW_dom"/>
</dbReference>
<dbReference type="FunFam" id="1.25.40.10:FF:000366">
    <property type="entry name" value="Pentatricopeptide (PPR) repeat-containing protein"/>
    <property type="match status" value="1"/>
</dbReference>
<dbReference type="InterPro" id="IPR046960">
    <property type="entry name" value="PPR_At4g14850-like_plant"/>
</dbReference>
<dbReference type="Gene3D" id="1.25.40.10">
    <property type="entry name" value="Tetratricopeptide repeat domain"/>
    <property type="match status" value="5"/>
</dbReference>
<organism evidence="4 5">
    <name type="scientific">Aristolochia fimbriata</name>
    <name type="common">White veined hardy Dutchman's pipe vine</name>
    <dbReference type="NCBI Taxonomy" id="158543"/>
    <lineage>
        <taxon>Eukaryota</taxon>
        <taxon>Viridiplantae</taxon>
        <taxon>Streptophyta</taxon>
        <taxon>Embryophyta</taxon>
        <taxon>Tracheophyta</taxon>
        <taxon>Spermatophyta</taxon>
        <taxon>Magnoliopsida</taxon>
        <taxon>Magnoliidae</taxon>
        <taxon>Piperales</taxon>
        <taxon>Aristolochiaceae</taxon>
        <taxon>Aristolochia</taxon>
    </lineage>
</organism>
<accession>A0AAV7DWZ8</accession>
<dbReference type="EMBL" id="JAINDJ010000008">
    <property type="protein sequence ID" value="KAG9439752.1"/>
    <property type="molecule type" value="Genomic_DNA"/>
</dbReference>
<evidence type="ECO:0000259" key="3">
    <source>
        <dbReference type="Pfam" id="PF14432"/>
    </source>
</evidence>
<evidence type="ECO:0000256" key="2">
    <source>
        <dbReference type="PROSITE-ProRule" id="PRU00708"/>
    </source>
</evidence>
<keyword evidence="5" id="KW-1185">Reference proteome</keyword>
<feature type="repeat" description="PPR" evidence="2">
    <location>
        <begin position="249"/>
        <end position="283"/>
    </location>
</feature>
<reference evidence="4 5" key="1">
    <citation type="submission" date="2021-07" db="EMBL/GenBank/DDBJ databases">
        <title>The Aristolochia fimbriata genome: insights into angiosperm evolution, floral development and chemical biosynthesis.</title>
        <authorList>
            <person name="Jiao Y."/>
        </authorList>
    </citation>
    <scope>NUCLEOTIDE SEQUENCE [LARGE SCALE GENOMIC DNA]</scope>
    <source>
        <strain evidence="4">IBCAS-2021</strain>
        <tissue evidence="4">Leaf</tissue>
    </source>
</reference>
<dbReference type="Pfam" id="PF20431">
    <property type="entry name" value="E_motif"/>
    <property type="match status" value="1"/>
</dbReference>
<evidence type="ECO:0000256" key="1">
    <source>
        <dbReference type="ARBA" id="ARBA00022737"/>
    </source>
</evidence>
<dbReference type="Pfam" id="PF13041">
    <property type="entry name" value="PPR_2"/>
    <property type="match status" value="4"/>
</dbReference>
<sequence length="1208" mass="135449">MQFSCPTFHFLSYQNVYFTKFPPMASTETCFHFQKNLKFAFLNALNIREAYQQRKITSKCWHMGGPLVYSKLLRKYSSMPQLCTSNAKLDGPFFHRQVMKCNFDHDSLVSETESSPHVYGKCGALASGKRATDEMPEEHVLVPGTALVSEHIGRGRGVVSPFSNVTQRGMPCIRNSVVYVKLLKNYSSMLQKCVSDSSLVNGRAVHGRVIKCGITPDSHLWSCLLNLYVKSNDICCARQLLSQMPQEDAVIGWHALINGLVVQGNGKEAVLLFNEMLKTGVQPNKFIYATILKACSMCRILTISKQMHGQVIKFGLSSFLYVGSALVDVYAKKGEMEIAKEVFVGMRQHNAVSWNSLLNGYVRIGNGREVLKLFCQMTDADIRMSKFTLSSVIKACADLGSVREGRSIHGLAIKIGSELDSFLSSSLIDMYSKCELADDAYKAFSGMEDPDVVAWSSIISCFDQCGYNVEATEVFGLMQETGVWPNEYTLSSLVSSATDLEDMRYGQCLHAYIIKSCFDSNNSVSNALVTMYMKSGHIQDGFKIFNALRDKDVVSWNALLLGFHDGSGSEIGWRIFNAMLLEFLKPNKYTFISVVRSCTSLLRLDQGKQAHAYIIKSGLGKDSFVGTTLVDLYAKCGDLDSACQVFARLNGRDVFTWTVMIAGYTHIDQGETALHIFCQMQREGIKANEHTFASCLKACSSLAALKSGCQVHALVTKMGILADGFVASSLIDMYGKCGCLKEFEGVFDEVTHRDVVLWNTIICGYTHHGLGPKALEAFQCMLAEGVWPDDITFIGVLSACSRGGLIKEGQRHFESLSKLYGLTPTIEHHACMVDILGRAAKFDEIEHFIANMPHAPNSLIWQTVLGACTVHGNVELGEQAAKKLFELEPHEDSTYILLSNIYAAKRRWGDVVKVRSMMQRKRVKKEPGCSWIEVDGQVHVFIPQDKSHPKTSEIYEKLEELGEELTSRGYIPRTSDVLHNVDEDEKKESLLYHSERLTLAFGLISTKPGRCIRIFKNLRICKDCHSAFKLLSDITEREIVVRDISRFHHFQNVVPFGHFNREIPEPVGFCPLFYIWNLVLRLMVFSPECLTSIRKSHQAQVLLLLCEGTVFIVRECNLLLLAVFILAVKRDIYDCIFVFWKDVLFNVHGGGKGTRFSDAEFTCTLLLPEFGLDFSKFHCSSIFLILNSLPSQQMDDGYLSRVGSRKWH</sequence>
<comment type="caution">
    <text evidence="4">The sequence shown here is derived from an EMBL/GenBank/DDBJ whole genome shotgun (WGS) entry which is preliminary data.</text>
</comment>
<feature type="repeat" description="PPR" evidence="2">
    <location>
        <begin position="350"/>
        <end position="384"/>
    </location>
</feature>
<dbReference type="FunFam" id="1.25.40.10:FF:000344">
    <property type="entry name" value="Pentatricopeptide repeat-containing protein"/>
    <property type="match status" value="1"/>
</dbReference>
<name>A0AAV7DWZ8_ARIFI</name>
<feature type="domain" description="DYW" evidence="3">
    <location>
        <begin position="969"/>
        <end position="1052"/>
    </location>
</feature>
<dbReference type="PANTHER" id="PTHR47926">
    <property type="entry name" value="PENTATRICOPEPTIDE REPEAT-CONTAINING PROTEIN"/>
    <property type="match status" value="1"/>
</dbReference>
<dbReference type="FunFam" id="1.25.40.10:FF:000073">
    <property type="entry name" value="Pentatricopeptide repeat-containing protein chloroplastic"/>
    <property type="match status" value="2"/>
</dbReference>
<feature type="repeat" description="PPR" evidence="2">
    <location>
        <begin position="754"/>
        <end position="788"/>
    </location>
</feature>
<evidence type="ECO:0000313" key="5">
    <source>
        <dbReference type="Proteomes" id="UP000825729"/>
    </source>
</evidence>
<dbReference type="InterPro" id="IPR011990">
    <property type="entry name" value="TPR-like_helical_dom_sf"/>
</dbReference>
<dbReference type="GO" id="GO:0008270">
    <property type="term" value="F:zinc ion binding"/>
    <property type="evidence" value="ECO:0007669"/>
    <property type="project" value="InterPro"/>
</dbReference>
<dbReference type="FunFam" id="1.25.40.10:FF:000031">
    <property type="entry name" value="Pentatricopeptide repeat-containing protein mitochondrial"/>
    <property type="match status" value="1"/>
</dbReference>
<gene>
    <name evidence="4" type="ORF">H6P81_019917</name>
</gene>
<evidence type="ECO:0000313" key="4">
    <source>
        <dbReference type="EMBL" id="KAG9439752.1"/>
    </source>
</evidence>
<protein>
    <recommendedName>
        <fullName evidence="3">DYW domain-containing protein</fullName>
    </recommendedName>
</protein>
<proteinExistence type="predicted"/>
<dbReference type="AlphaFoldDB" id="A0AAV7DWZ8"/>
<dbReference type="InterPro" id="IPR046848">
    <property type="entry name" value="E_motif"/>
</dbReference>
<dbReference type="Pfam" id="PF14432">
    <property type="entry name" value="DYW_deaminase"/>
    <property type="match status" value="1"/>
</dbReference>
<feature type="repeat" description="PPR" evidence="2">
    <location>
        <begin position="653"/>
        <end position="687"/>
    </location>
</feature>
<dbReference type="InterPro" id="IPR002885">
    <property type="entry name" value="PPR_rpt"/>
</dbReference>
<dbReference type="Pfam" id="PF01535">
    <property type="entry name" value="PPR"/>
    <property type="match status" value="5"/>
</dbReference>
<dbReference type="InterPro" id="IPR046849">
    <property type="entry name" value="E2_motif"/>
</dbReference>
<dbReference type="Proteomes" id="UP000825729">
    <property type="component" value="Unassembled WGS sequence"/>
</dbReference>
<dbReference type="Pfam" id="PF20430">
    <property type="entry name" value="Eplus_motif"/>
    <property type="match status" value="1"/>
</dbReference>
<keyword evidence="1" id="KW-0677">Repeat</keyword>
<dbReference type="GO" id="GO:0003723">
    <property type="term" value="F:RNA binding"/>
    <property type="evidence" value="ECO:0007669"/>
    <property type="project" value="InterPro"/>
</dbReference>
<dbReference type="NCBIfam" id="TIGR00756">
    <property type="entry name" value="PPR"/>
    <property type="match status" value="3"/>
</dbReference>
<feature type="repeat" description="PPR" evidence="2">
    <location>
        <begin position="451"/>
        <end position="485"/>
    </location>
</feature>